<feature type="chain" id="PRO_5045826672" evidence="1">
    <location>
        <begin position="24"/>
        <end position="64"/>
    </location>
</feature>
<dbReference type="GO" id="GO:0005576">
    <property type="term" value="C:extracellular region"/>
    <property type="evidence" value="ECO:0007669"/>
    <property type="project" value="InterPro"/>
</dbReference>
<feature type="signal peptide" evidence="1">
    <location>
        <begin position="1"/>
        <end position="23"/>
    </location>
</feature>
<evidence type="ECO:0000313" key="3">
    <source>
        <dbReference type="RefSeq" id="XP_023937688.2"/>
    </source>
</evidence>
<accession>A0A6J1MXW3</accession>
<dbReference type="Pfam" id="PF06451">
    <property type="entry name" value="Moricin"/>
    <property type="match status" value="1"/>
</dbReference>
<evidence type="ECO:0000256" key="1">
    <source>
        <dbReference type="SAM" id="SignalP"/>
    </source>
</evidence>
<organism evidence="2 3">
    <name type="scientific">Bicyclus anynana</name>
    <name type="common">Squinting bush brown butterfly</name>
    <dbReference type="NCBI Taxonomy" id="110368"/>
    <lineage>
        <taxon>Eukaryota</taxon>
        <taxon>Metazoa</taxon>
        <taxon>Ecdysozoa</taxon>
        <taxon>Arthropoda</taxon>
        <taxon>Hexapoda</taxon>
        <taxon>Insecta</taxon>
        <taxon>Pterygota</taxon>
        <taxon>Neoptera</taxon>
        <taxon>Endopterygota</taxon>
        <taxon>Lepidoptera</taxon>
        <taxon>Glossata</taxon>
        <taxon>Ditrysia</taxon>
        <taxon>Papilionoidea</taxon>
        <taxon>Nymphalidae</taxon>
        <taxon>Satyrinae</taxon>
        <taxon>Satyrini</taxon>
        <taxon>Mycalesina</taxon>
        <taxon>Bicyclus</taxon>
    </lineage>
</organism>
<sequence>MNFSAIFVIVMTVFSLLFGYSDAAPRVNVKTIKKGGKIIRKGLGVAGAAGTAHEIYSHVRNRHH</sequence>
<dbReference type="InterPro" id="IPR009456">
    <property type="entry name" value="Moricin_fam"/>
</dbReference>
<evidence type="ECO:0000313" key="2">
    <source>
        <dbReference type="Proteomes" id="UP001652582"/>
    </source>
</evidence>
<name>A0A6J1MXW3_BICAN</name>
<dbReference type="Proteomes" id="UP001652582">
    <property type="component" value="Chromosome 13"/>
</dbReference>
<dbReference type="KEGG" id="bany:112045647"/>
<keyword evidence="1" id="KW-0732">Signal</keyword>
<protein>
    <submittedName>
        <fullName evidence="3">Uncharacterized protein LOC112045647</fullName>
    </submittedName>
</protein>
<dbReference type="GeneID" id="112045647"/>
<gene>
    <name evidence="3" type="primary">LOC112045647</name>
</gene>
<dbReference type="Gene3D" id="1.20.5.750">
    <property type="entry name" value="Moricin domain"/>
    <property type="match status" value="1"/>
</dbReference>
<dbReference type="AlphaFoldDB" id="A0A6J1MXW3"/>
<keyword evidence="2" id="KW-1185">Reference proteome</keyword>
<dbReference type="RefSeq" id="XP_023937688.2">
    <property type="nucleotide sequence ID" value="XM_024081920.2"/>
</dbReference>
<proteinExistence type="predicted"/>
<dbReference type="GO" id="GO:0042742">
    <property type="term" value="P:defense response to bacterium"/>
    <property type="evidence" value="ECO:0007669"/>
    <property type="project" value="InterPro"/>
</dbReference>
<dbReference type="InterPro" id="IPR037043">
    <property type="entry name" value="Moricin_sf"/>
</dbReference>
<reference evidence="3" key="1">
    <citation type="submission" date="2025-08" db="UniProtKB">
        <authorList>
            <consortium name="RefSeq"/>
        </authorList>
    </citation>
    <scope>IDENTIFICATION</scope>
</reference>